<reference evidence="2 3" key="1">
    <citation type="journal article" date="2019" name="Plant Biotechnol. J.">
        <title>The red bayberry genome and genetic basis of sex determination.</title>
        <authorList>
            <person name="Jia H.M."/>
            <person name="Jia H.J."/>
            <person name="Cai Q.L."/>
            <person name="Wang Y."/>
            <person name="Zhao H.B."/>
            <person name="Yang W.F."/>
            <person name="Wang G.Y."/>
            <person name="Li Y.H."/>
            <person name="Zhan D.L."/>
            <person name="Shen Y.T."/>
            <person name="Niu Q.F."/>
            <person name="Chang L."/>
            <person name="Qiu J."/>
            <person name="Zhao L."/>
            <person name="Xie H.B."/>
            <person name="Fu W.Y."/>
            <person name="Jin J."/>
            <person name="Li X.W."/>
            <person name="Jiao Y."/>
            <person name="Zhou C.C."/>
            <person name="Tu T."/>
            <person name="Chai C.Y."/>
            <person name="Gao J.L."/>
            <person name="Fan L.J."/>
            <person name="van de Weg E."/>
            <person name="Wang J.Y."/>
            <person name="Gao Z.S."/>
        </authorList>
    </citation>
    <scope>NUCLEOTIDE SEQUENCE [LARGE SCALE GENOMIC DNA]</scope>
    <source>
        <tissue evidence="2">Leaves</tissue>
    </source>
</reference>
<name>A0A6A1UFL7_9ROSI</name>
<accession>A0A6A1UFL7</accession>
<protein>
    <submittedName>
        <fullName evidence="2">Uncharacterized protein</fullName>
    </submittedName>
</protein>
<feature type="region of interest" description="Disordered" evidence="1">
    <location>
        <begin position="189"/>
        <end position="229"/>
    </location>
</feature>
<comment type="caution">
    <text evidence="2">The sequence shown here is derived from an EMBL/GenBank/DDBJ whole genome shotgun (WGS) entry which is preliminary data.</text>
</comment>
<feature type="compositionally biased region" description="Basic and acidic residues" evidence="1">
    <location>
        <begin position="196"/>
        <end position="215"/>
    </location>
</feature>
<dbReference type="AlphaFoldDB" id="A0A6A1UFL7"/>
<dbReference type="EMBL" id="RXIC02000471">
    <property type="protein sequence ID" value="KAB1199384.1"/>
    <property type="molecule type" value="Genomic_DNA"/>
</dbReference>
<organism evidence="2 3">
    <name type="scientific">Morella rubra</name>
    <name type="common">Chinese bayberry</name>
    <dbReference type="NCBI Taxonomy" id="262757"/>
    <lineage>
        <taxon>Eukaryota</taxon>
        <taxon>Viridiplantae</taxon>
        <taxon>Streptophyta</taxon>
        <taxon>Embryophyta</taxon>
        <taxon>Tracheophyta</taxon>
        <taxon>Spermatophyta</taxon>
        <taxon>Magnoliopsida</taxon>
        <taxon>eudicotyledons</taxon>
        <taxon>Gunneridae</taxon>
        <taxon>Pentapetalae</taxon>
        <taxon>rosids</taxon>
        <taxon>fabids</taxon>
        <taxon>Fagales</taxon>
        <taxon>Myricaceae</taxon>
        <taxon>Morella</taxon>
    </lineage>
</organism>
<proteinExistence type="predicted"/>
<sequence length="229" mass="25433">MNPARLVSESNIHVNPSSKLSVPRNYPLLIENTAAGRNQFLAMESDSLLNFGTVYPVYYGTHSQTGESQLGSWMPKEPHSETIFVGKPITAATGEPAKNSVLQNPFSCQNAKNASNRFLQMDVLDTQEKPQEKECDLSLRLGLSSHLCMSIGSSSVCETEDVRSTSSQEGGRFSDLSPQTYKEFNFFPRKAGYDSSDSRSRKWNMGDEGQRSETTRRKRKAPFCNGEDG</sequence>
<evidence type="ECO:0000313" key="2">
    <source>
        <dbReference type="EMBL" id="KAB1199384.1"/>
    </source>
</evidence>
<evidence type="ECO:0000256" key="1">
    <source>
        <dbReference type="SAM" id="MobiDB-lite"/>
    </source>
</evidence>
<keyword evidence="3" id="KW-1185">Reference proteome</keyword>
<evidence type="ECO:0000313" key="3">
    <source>
        <dbReference type="Proteomes" id="UP000516437"/>
    </source>
</evidence>
<dbReference type="PANTHER" id="PTHR35300:SF4">
    <property type="entry name" value="HISTONE ACETYLTRANSFERASE"/>
    <property type="match status" value="1"/>
</dbReference>
<dbReference type="OrthoDB" id="1937968at2759"/>
<gene>
    <name evidence="2" type="ORF">CJ030_MR0G024275</name>
</gene>
<dbReference type="PANTHER" id="PTHR35300">
    <property type="entry name" value="COACTIVATOR CBP, KIX DOMAIN-CONTAINING PROTEIN-RELATED"/>
    <property type="match status" value="1"/>
</dbReference>
<dbReference type="Proteomes" id="UP000516437">
    <property type="component" value="Unassembled WGS sequence"/>
</dbReference>